<reference evidence="1 2" key="1">
    <citation type="submission" date="2013-02" db="EMBL/GenBank/DDBJ databases">
        <title>The Genome Annotation of Plasmodium falciparum Tanzania (2000708).</title>
        <authorList>
            <consortium name="The Broad Institute Genome Sequencing Platform"/>
            <consortium name="The Broad Institute Genome Sequencing Center for Infectious Disease"/>
            <person name="Neafsey D."/>
            <person name="Hoffman S."/>
            <person name="Volkman S."/>
            <person name="Rosenthal P."/>
            <person name="Walker B."/>
            <person name="Young S.K."/>
            <person name="Zeng Q."/>
            <person name="Gargeya S."/>
            <person name="Fitzgerald M."/>
            <person name="Haas B."/>
            <person name="Abouelleil A."/>
            <person name="Allen A.W."/>
            <person name="Alvarado L."/>
            <person name="Arachchi H.M."/>
            <person name="Berlin A.M."/>
            <person name="Chapman S.B."/>
            <person name="Gainer-Dewar J."/>
            <person name="Goldberg J."/>
            <person name="Griggs A."/>
            <person name="Gujja S."/>
            <person name="Hansen M."/>
            <person name="Howarth C."/>
            <person name="Imamovic A."/>
            <person name="Ireland A."/>
            <person name="Larimer J."/>
            <person name="McCowan C."/>
            <person name="Murphy C."/>
            <person name="Pearson M."/>
            <person name="Poon T.W."/>
            <person name="Priest M."/>
            <person name="Roberts A."/>
            <person name="Saif S."/>
            <person name="Shea T."/>
            <person name="Sisk P."/>
            <person name="Sykes S."/>
            <person name="Wortman J."/>
            <person name="Nusbaum C."/>
            <person name="Birren B."/>
        </authorList>
    </citation>
    <scope>NUCLEOTIDE SEQUENCE [LARGE SCALE GENOMIC DNA]</scope>
    <source>
        <strain evidence="2">Tanzania (2000708)</strain>
    </source>
</reference>
<evidence type="ECO:0000313" key="1">
    <source>
        <dbReference type="EMBL" id="ETW36330.1"/>
    </source>
</evidence>
<sequence>MKDHFSTNKNICEEEHLSNYDYYDKSNILHCSKLKGKKKRYINKNNIHCLNEDNIFNIYEDIYTPNNNGEDTDNFKLFLIIKIFNNISNKFKDIQKNIFHVVQLMDMEKLDENKNQKTNLFSFDNLLKYSTDIYKMLQQKFGQNENKQIIGEEKHVDILNNIQGQKIKQTNNMKKLTKMKNINNNINDNNNNNNNNIYCDNLTFDHNTKKDIPSYSQHTHIRTNEHNYLFLSKEKKKEFGKKKKKLIHHILFQLWMCEVDLGNIDDIYTVYMNNIKNKNNNIHINNFLINLDTSKIFNSISSQLSATILKYINL</sequence>
<evidence type="ECO:0000313" key="2">
    <source>
        <dbReference type="Proteomes" id="UP000030708"/>
    </source>
</evidence>
<proteinExistence type="predicted"/>
<accession>A0A024W738</accession>
<dbReference type="Proteomes" id="UP000030708">
    <property type="component" value="Unassembled WGS sequence"/>
</dbReference>
<reference evidence="1 2" key="2">
    <citation type="submission" date="2013-02" db="EMBL/GenBank/DDBJ databases">
        <title>The Genome Sequence of Plasmodium falciparum Tanzania (2000708).</title>
        <authorList>
            <consortium name="The Broad Institute Genome Sequencing Platform"/>
            <consortium name="The Broad Institute Genome Sequencing Center for Infectious Disease"/>
            <person name="Neafsey D."/>
            <person name="Cheeseman I."/>
            <person name="Volkman S."/>
            <person name="Adams J."/>
            <person name="Walker B."/>
            <person name="Young S.K."/>
            <person name="Zeng Q."/>
            <person name="Gargeya S."/>
            <person name="Fitzgerald M."/>
            <person name="Haas B."/>
            <person name="Abouelleil A."/>
            <person name="Alvarado L."/>
            <person name="Arachchi H.M."/>
            <person name="Berlin A.M."/>
            <person name="Chapman S.B."/>
            <person name="Dewar J."/>
            <person name="Goldberg J."/>
            <person name="Griggs A."/>
            <person name="Gujja S."/>
            <person name="Hansen M."/>
            <person name="Howarth C."/>
            <person name="Imamovic A."/>
            <person name="Larimer J."/>
            <person name="McCowan C."/>
            <person name="Murphy C."/>
            <person name="Neiman D."/>
            <person name="Pearson M."/>
            <person name="Priest M."/>
            <person name="Roberts A."/>
            <person name="Saif S."/>
            <person name="Shea T."/>
            <person name="Sisk P."/>
            <person name="Sykes S."/>
            <person name="Wortman J."/>
            <person name="Nusbaum C."/>
            <person name="Birren B."/>
        </authorList>
    </citation>
    <scope>NUCLEOTIDE SEQUENCE [LARGE SCALE GENOMIC DNA]</scope>
    <source>
        <strain evidence="2">Tanzania (2000708)</strain>
    </source>
</reference>
<protein>
    <submittedName>
        <fullName evidence="1">Uncharacterized protein</fullName>
    </submittedName>
</protein>
<dbReference type="EMBL" id="KI926417">
    <property type="protein sequence ID" value="ETW36330.1"/>
    <property type="molecule type" value="Genomic_DNA"/>
</dbReference>
<organism evidence="1 2">
    <name type="scientific">Plasmodium falciparum Tanzania</name>
    <name type="common">2000708</name>
    <dbReference type="NCBI Taxonomy" id="1036725"/>
    <lineage>
        <taxon>Eukaryota</taxon>
        <taxon>Sar</taxon>
        <taxon>Alveolata</taxon>
        <taxon>Apicomplexa</taxon>
        <taxon>Aconoidasida</taxon>
        <taxon>Haemosporida</taxon>
        <taxon>Plasmodiidae</taxon>
        <taxon>Plasmodium</taxon>
        <taxon>Plasmodium (Laverania)</taxon>
    </lineage>
</organism>
<dbReference type="AlphaFoldDB" id="A0A024W738"/>
<name>A0A024W738_PLAFA</name>
<gene>
    <name evidence="1" type="ORF">PFTANZ_02952</name>
</gene>